<evidence type="ECO:0000256" key="1">
    <source>
        <dbReference type="SAM" id="MobiDB-lite"/>
    </source>
</evidence>
<evidence type="ECO:0000313" key="3">
    <source>
        <dbReference type="RefSeq" id="XP_010853341.1"/>
    </source>
</evidence>
<dbReference type="GO" id="GO:0007342">
    <property type="term" value="P:fusion of sperm to egg plasma membrane involved in single fertilization"/>
    <property type="evidence" value="ECO:0007669"/>
    <property type="project" value="InterPro"/>
</dbReference>
<keyword evidence="2" id="KW-1185">Reference proteome</keyword>
<dbReference type="PANTHER" id="PTHR37348">
    <property type="entry name" value="LLLL AND CFNLAS MOTIF-CONTAINING PROTEIN 1"/>
    <property type="match status" value="1"/>
</dbReference>
<proteinExistence type="predicted"/>
<accession>A0A6P3IFW3</accession>
<dbReference type="InterPro" id="IPR031684">
    <property type="entry name" value="LLCFC1"/>
</dbReference>
<dbReference type="AlphaFoldDB" id="A0A6P3IFW3"/>
<protein>
    <submittedName>
        <fullName evidence="3">Uncharacterized protein C7orf34 homolog</fullName>
    </submittedName>
</protein>
<name>A0A6P3IFW3_BISBB</name>
<dbReference type="PANTHER" id="PTHR37348:SF1">
    <property type="entry name" value="SPERM-EGG FUSION PROTEIN LLCFC1"/>
    <property type="match status" value="1"/>
</dbReference>
<dbReference type="CTD" id="135927"/>
<dbReference type="GeneID" id="104999503"/>
<dbReference type="RefSeq" id="XP_010853341.1">
    <property type="nucleotide sequence ID" value="XM_010855039.1"/>
</dbReference>
<dbReference type="Pfam" id="PF15838">
    <property type="entry name" value="LLCFC1"/>
    <property type="match status" value="1"/>
</dbReference>
<evidence type="ECO:0000313" key="2">
    <source>
        <dbReference type="Proteomes" id="UP000515208"/>
    </source>
</evidence>
<feature type="region of interest" description="Disordered" evidence="1">
    <location>
        <begin position="126"/>
        <end position="149"/>
    </location>
</feature>
<sequence length="203" mass="22030">MQPAAEAETRRRDGSQVDLAWRCAGHPVTGLGSRKYIGGCVGRPGESLPVSLSAGKGGIPGKEALLALLFGHLLPLRKSAHFWTCLTPASDGSFRHACVDAGSDLCRAAFLGALLLLLRVKGVKTQRGSPGLDERSQKEKTPSTDQDREQFEEHFMASSVGEMWQVVDMAQQEDDKTSEVAAIRDHLFDLAFCFNLASIMVFL</sequence>
<reference evidence="3" key="1">
    <citation type="submission" date="2025-08" db="UniProtKB">
        <authorList>
            <consortium name="RefSeq"/>
        </authorList>
    </citation>
    <scope>IDENTIFICATION</scope>
    <source>
        <tissue evidence="3">Blood</tissue>
    </source>
</reference>
<gene>
    <name evidence="3" type="primary">LOC104999503</name>
</gene>
<feature type="compositionally biased region" description="Basic and acidic residues" evidence="1">
    <location>
        <begin position="132"/>
        <end position="149"/>
    </location>
</feature>
<organism evidence="2 3">
    <name type="scientific">Bison bison bison</name>
    <name type="common">North American plains bison</name>
    <dbReference type="NCBI Taxonomy" id="43346"/>
    <lineage>
        <taxon>Eukaryota</taxon>
        <taxon>Metazoa</taxon>
        <taxon>Chordata</taxon>
        <taxon>Craniata</taxon>
        <taxon>Vertebrata</taxon>
        <taxon>Euteleostomi</taxon>
        <taxon>Mammalia</taxon>
        <taxon>Eutheria</taxon>
        <taxon>Laurasiatheria</taxon>
        <taxon>Artiodactyla</taxon>
        <taxon>Ruminantia</taxon>
        <taxon>Pecora</taxon>
        <taxon>Bovidae</taxon>
        <taxon>Bovinae</taxon>
        <taxon>Bison</taxon>
    </lineage>
</organism>
<dbReference type="Proteomes" id="UP000515208">
    <property type="component" value="Unplaced"/>
</dbReference>
<dbReference type="KEGG" id="bbis:104999503"/>
<dbReference type="OrthoDB" id="9836289at2759"/>